<evidence type="ECO:0000313" key="3">
    <source>
        <dbReference type="Proteomes" id="UP000178602"/>
    </source>
</evidence>
<name>A0A1F4T5Z8_UNCSA</name>
<sequence>MEKLLSSVVAARKPANKLRGFLASQATIVFSILIFFSLPAAALFQAEYYQFPRSMEYDYVTYRKGSKELLFKEKFNISKQRYARQDYVVIRSSSQPTDNNPDKFSKETLTYYQIDQGKISTSHHENHTKKSGQTQTLFKIDFDWPRRTANYGTAVRVNDRTVLTHDLGVFFQNMLLKDLNDVPFTVLFQNGNSLNLRARCVGEEEVAAKAGKFTCKKFEMAPDFQLISMIAPKIYFWFEAKPPYRYVRYEGPERGPFSPTVVQELVGYKL</sequence>
<gene>
    <name evidence="2" type="ORF">A3K49_02870</name>
</gene>
<accession>A0A1F4T5Z8</accession>
<dbReference type="EMBL" id="MEUG01000001">
    <property type="protein sequence ID" value="OGC27929.1"/>
    <property type="molecule type" value="Genomic_DNA"/>
</dbReference>
<dbReference type="Proteomes" id="UP000178602">
    <property type="component" value="Unassembled WGS sequence"/>
</dbReference>
<protein>
    <recommendedName>
        <fullName evidence="4">DUF3108 domain-containing protein</fullName>
    </recommendedName>
</protein>
<keyword evidence="1" id="KW-1133">Transmembrane helix</keyword>
<organism evidence="2 3">
    <name type="scientific">candidate division WOR-1 bacterium RIFOXYC12_FULL_54_18</name>
    <dbReference type="NCBI Taxonomy" id="1802584"/>
    <lineage>
        <taxon>Bacteria</taxon>
        <taxon>Bacillati</taxon>
        <taxon>Saganbacteria</taxon>
    </lineage>
</organism>
<reference evidence="2 3" key="1">
    <citation type="journal article" date="2016" name="Nat. Commun.">
        <title>Thousands of microbial genomes shed light on interconnected biogeochemical processes in an aquifer system.</title>
        <authorList>
            <person name="Anantharaman K."/>
            <person name="Brown C.T."/>
            <person name="Hug L.A."/>
            <person name="Sharon I."/>
            <person name="Castelle C.J."/>
            <person name="Probst A.J."/>
            <person name="Thomas B.C."/>
            <person name="Singh A."/>
            <person name="Wilkins M.J."/>
            <person name="Karaoz U."/>
            <person name="Brodie E.L."/>
            <person name="Williams K.H."/>
            <person name="Hubbard S.S."/>
            <person name="Banfield J.F."/>
        </authorList>
    </citation>
    <scope>NUCLEOTIDE SEQUENCE [LARGE SCALE GENOMIC DNA]</scope>
</reference>
<keyword evidence="1" id="KW-0812">Transmembrane</keyword>
<feature type="transmembrane region" description="Helical" evidence="1">
    <location>
        <begin position="21"/>
        <end position="44"/>
    </location>
</feature>
<dbReference type="AlphaFoldDB" id="A0A1F4T5Z8"/>
<evidence type="ECO:0000313" key="2">
    <source>
        <dbReference type="EMBL" id="OGC27929.1"/>
    </source>
</evidence>
<evidence type="ECO:0000256" key="1">
    <source>
        <dbReference type="SAM" id="Phobius"/>
    </source>
</evidence>
<evidence type="ECO:0008006" key="4">
    <source>
        <dbReference type="Google" id="ProtNLM"/>
    </source>
</evidence>
<proteinExistence type="predicted"/>
<comment type="caution">
    <text evidence="2">The sequence shown here is derived from an EMBL/GenBank/DDBJ whole genome shotgun (WGS) entry which is preliminary data.</text>
</comment>
<keyword evidence="1" id="KW-0472">Membrane</keyword>